<keyword evidence="2" id="KW-1185">Reference proteome</keyword>
<gene>
    <name evidence="1" type="ORF">BU25DRAFT_199148</name>
</gene>
<proteinExistence type="predicted"/>
<evidence type="ECO:0000313" key="1">
    <source>
        <dbReference type="EMBL" id="KAF2622961.1"/>
    </source>
</evidence>
<dbReference type="Proteomes" id="UP000799754">
    <property type="component" value="Unassembled WGS sequence"/>
</dbReference>
<organism evidence="1 2">
    <name type="scientific">Macroventuria anomochaeta</name>
    <dbReference type="NCBI Taxonomy" id="301207"/>
    <lineage>
        <taxon>Eukaryota</taxon>
        <taxon>Fungi</taxon>
        <taxon>Dikarya</taxon>
        <taxon>Ascomycota</taxon>
        <taxon>Pezizomycotina</taxon>
        <taxon>Dothideomycetes</taxon>
        <taxon>Pleosporomycetidae</taxon>
        <taxon>Pleosporales</taxon>
        <taxon>Pleosporineae</taxon>
        <taxon>Didymellaceae</taxon>
        <taxon>Macroventuria</taxon>
    </lineage>
</organism>
<evidence type="ECO:0000313" key="2">
    <source>
        <dbReference type="Proteomes" id="UP000799754"/>
    </source>
</evidence>
<sequence>MLPRPQASLLQGAARRCDLGSPSSTCYLFFLLTYSHWQPCCCFASLDFIPSFGPRALDSFTILFPLGYPAIIESSTLVSTERLVKVQPTVPHPDMQGFS</sequence>
<name>A0ACB6RM18_9PLEO</name>
<accession>A0ACB6RM18</accession>
<comment type="caution">
    <text evidence="1">The sequence shown here is derived from an EMBL/GenBank/DDBJ whole genome shotgun (WGS) entry which is preliminary data.</text>
</comment>
<dbReference type="EMBL" id="MU006740">
    <property type="protein sequence ID" value="KAF2622961.1"/>
    <property type="molecule type" value="Genomic_DNA"/>
</dbReference>
<reference evidence="1" key="1">
    <citation type="journal article" date="2020" name="Stud. Mycol.">
        <title>101 Dothideomycetes genomes: a test case for predicting lifestyles and emergence of pathogens.</title>
        <authorList>
            <person name="Haridas S."/>
            <person name="Albert R."/>
            <person name="Binder M."/>
            <person name="Bloem J."/>
            <person name="Labutti K."/>
            <person name="Salamov A."/>
            <person name="Andreopoulos B."/>
            <person name="Baker S."/>
            <person name="Barry K."/>
            <person name="Bills G."/>
            <person name="Bluhm B."/>
            <person name="Cannon C."/>
            <person name="Castanera R."/>
            <person name="Culley D."/>
            <person name="Daum C."/>
            <person name="Ezra D."/>
            <person name="Gonzalez J."/>
            <person name="Henrissat B."/>
            <person name="Kuo A."/>
            <person name="Liang C."/>
            <person name="Lipzen A."/>
            <person name="Lutzoni F."/>
            <person name="Magnuson J."/>
            <person name="Mondo S."/>
            <person name="Nolan M."/>
            <person name="Ohm R."/>
            <person name="Pangilinan J."/>
            <person name="Park H.-J."/>
            <person name="Ramirez L."/>
            <person name="Alfaro M."/>
            <person name="Sun H."/>
            <person name="Tritt A."/>
            <person name="Yoshinaga Y."/>
            <person name="Zwiers L.-H."/>
            <person name="Turgeon B."/>
            <person name="Goodwin S."/>
            <person name="Spatafora J."/>
            <person name="Crous P."/>
            <person name="Grigoriev I."/>
        </authorList>
    </citation>
    <scope>NUCLEOTIDE SEQUENCE</scope>
    <source>
        <strain evidence="1">CBS 525.71</strain>
    </source>
</reference>
<protein>
    <submittedName>
        <fullName evidence="1">Uncharacterized protein</fullName>
    </submittedName>
</protein>